<dbReference type="OMA" id="LYAKWTQ"/>
<dbReference type="PANTHER" id="PTHR21712:SF29">
    <property type="entry name" value="PRE-RRNA-PROCESSING PROTEIN FHL1"/>
    <property type="match status" value="1"/>
</dbReference>
<feature type="region of interest" description="Disordered" evidence="3">
    <location>
        <begin position="115"/>
        <end position="138"/>
    </location>
</feature>
<feature type="region of interest" description="Disordered" evidence="3">
    <location>
        <begin position="399"/>
        <end position="434"/>
    </location>
</feature>
<protein>
    <recommendedName>
        <fullName evidence="4">FHA domain-containing protein</fullName>
    </recommendedName>
</protein>
<feature type="region of interest" description="Disordered" evidence="3">
    <location>
        <begin position="624"/>
        <end position="653"/>
    </location>
</feature>
<sequence length="939" mass="102455">MAAVAFAKLLGDNNFVHYVTKETLTLGRTAAQSDVVLGDNKNISRCHARIAWNPDTSSFELTCLSKNGVFVDGQLSGPSNPPVPLHSRTLIQIGPRLIYFLLPKSTSTTVAVDGEGDVSQNPPRGLQVNTDQATTGKKWNRTKRERIRMALMRYGFGRWDALAGILDDRDYSLVNVQVYCCQLVQQLIASCDDAALAAGLRELLSTAPVAMPDEDNPDSSLVDWSSLQKNAKKWATRLILLHELKTAIDMFGEKELLSDIGTIKGRPLGGHWGRQEDLDLCRGIYRHGFGEFNAILNDEALCFKGRWANRQEGSKAEAEEEKEDDDVSQTGVTALDSEAGPPAAPAGTAAAQPVSEGQGLPEWPQHLALIGRLKRILDLLRVKISKNYNGSVFKNGGGINKRKIDQLGSGADMSTPKKTKLTASRKKSSTKKRVDSSWTIKDQAAFQRGIVAQGHPPSWNVFRNANPSLADKLDAEMDDYYDKFIEAVDRTVIDSTVEEQSEQAPDGDGDESMTFTVGVAVKIKERIDLFDRMRDILAVGDLRLLHVPPDPALSGFYQSWAGEHDLQFLKGVVEHGIGNWAAIFKDPNLPLLSSLHGLPADTKVLSRRLQQILSAVGLDLDVPPLKSKYQPRHPGAKPSDSAEGPGAKQSGAIPSPVVYDADGRVVLPIQVTSSLRLLSLGTVVNGRGFRDGKHVFPIGFKSERDYPSLVDPARRCKYVCEVIEGRDARNEPCAQFRVICADLPDEPIVADRPTPVWKQIETRLDSKRNTSRKRSTINGMEKFGLNNPLVISLLSESAGADGGSAGNQQARPMEPTVSHQSTEPAPQNGHASDSSPPESVYDDSYREDQDVVMHDRLPFGGPRVAGKEAVRSLPATMPMPMAVDSDDDIDDDDDESQFDDDPGEDADADDVGDDDQEDDSSAADESSGLESDHGRISEL</sequence>
<dbReference type="Gene3D" id="2.60.200.20">
    <property type="match status" value="1"/>
</dbReference>
<dbReference type="OrthoDB" id="691130at2759"/>
<evidence type="ECO:0000256" key="2">
    <source>
        <dbReference type="ARBA" id="ARBA00023242"/>
    </source>
</evidence>
<dbReference type="InterPro" id="IPR003888">
    <property type="entry name" value="FYrich_N"/>
</dbReference>
<dbReference type="Pfam" id="PF05964">
    <property type="entry name" value="FYRN"/>
    <property type="match status" value="1"/>
</dbReference>
<dbReference type="Gene3D" id="3.30.160.360">
    <property type="match status" value="1"/>
</dbReference>
<keyword evidence="7" id="KW-1185">Reference proteome</keyword>
<dbReference type="PANTHER" id="PTHR21712">
    <property type="entry name" value="PRE-RRNA-PROCESSING PROTEIN FHL1"/>
    <property type="match status" value="1"/>
</dbReference>
<feature type="region of interest" description="Disordered" evidence="3">
    <location>
        <begin position="313"/>
        <end position="358"/>
    </location>
</feature>
<dbReference type="SMART" id="SM00240">
    <property type="entry name" value="FHA"/>
    <property type="match status" value="1"/>
</dbReference>
<dbReference type="AlphaFoldDB" id="A0A0G4IN48"/>
<feature type="region of interest" description="Disordered" evidence="3">
    <location>
        <begin position="871"/>
        <end position="939"/>
    </location>
</feature>
<keyword evidence="2" id="KW-0539">Nucleus</keyword>
<dbReference type="GO" id="GO:0005634">
    <property type="term" value="C:nucleus"/>
    <property type="evidence" value="ECO:0007669"/>
    <property type="project" value="UniProtKB-SubCell"/>
</dbReference>
<dbReference type="InterPro" id="IPR045178">
    <property type="entry name" value="Fhl1/FHA1"/>
</dbReference>
<dbReference type="InterPro" id="IPR000253">
    <property type="entry name" value="FHA_dom"/>
</dbReference>
<reference evidence="6 8" key="2">
    <citation type="submission" date="2018-03" db="EMBL/GenBank/DDBJ databases">
        <authorList>
            <person name="Fogelqvist J."/>
        </authorList>
    </citation>
    <scope>NUCLEOTIDE SEQUENCE [LARGE SCALE GENOMIC DNA]</scope>
</reference>
<feature type="compositionally biased region" description="Polar residues" evidence="3">
    <location>
        <begin position="118"/>
        <end position="137"/>
    </location>
</feature>
<dbReference type="STRING" id="37360.A0A0G4IN48"/>
<dbReference type="PROSITE" id="PS51542">
    <property type="entry name" value="FYRN"/>
    <property type="match status" value="1"/>
</dbReference>
<dbReference type="EMBL" id="CDSF01000076">
    <property type="protein sequence ID" value="CEO96733.1"/>
    <property type="molecule type" value="Genomic_DNA"/>
</dbReference>
<dbReference type="InterPro" id="IPR003889">
    <property type="entry name" value="FYrich_C"/>
</dbReference>
<feature type="compositionally biased region" description="Acidic residues" evidence="3">
    <location>
        <begin position="318"/>
        <end position="327"/>
    </location>
</feature>
<geneLocation type="mitochondrion" evidence="6"/>
<dbReference type="Pfam" id="PF05965">
    <property type="entry name" value="FYRC"/>
    <property type="match status" value="1"/>
</dbReference>
<dbReference type="CDD" id="cd22701">
    <property type="entry name" value="FHA_FKH1-like"/>
    <property type="match status" value="1"/>
</dbReference>
<dbReference type="InterPro" id="IPR008984">
    <property type="entry name" value="SMAD_FHA_dom_sf"/>
</dbReference>
<dbReference type="Proteomes" id="UP000290189">
    <property type="component" value="Unassembled WGS sequence"/>
</dbReference>
<dbReference type="Gene3D" id="1.10.10.60">
    <property type="entry name" value="Homeodomain-like"/>
    <property type="match status" value="2"/>
</dbReference>
<feature type="compositionally biased region" description="Low complexity" evidence="3">
    <location>
        <begin position="339"/>
        <end position="351"/>
    </location>
</feature>
<evidence type="ECO:0000313" key="5">
    <source>
        <dbReference type="EMBL" id="CEO96733.1"/>
    </source>
</evidence>
<gene>
    <name evidence="5" type="ORF">PBRA_005337</name>
    <name evidence="6" type="ORF">PLBR_LOCUS2608</name>
</gene>
<feature type="compositionally biased region" description="Basic residues" evidence="3">
    <location>
        <begin position="417"/>
        <end position="431"/>
    </location>
</feature>
<dbReference type="PROSITE" id="PS51543">
    <property type="entry name" value="FYRC"/>
    <property type="match status" value="1"/>
</dbReference>
<feature type="region of interest" description="Disordered" evidence="3">
    <location>
        <begin position="797"/>
        <end position="843"/>
    </location>
</feature>
<feature type="compositionally biased region" description="Acidic residues" evidence="3">
    <location>
        <begin position="884"/>
        <end position="922"/>
    </location>
</feature>
<dbReference type="GO" id="GO:0043565">
    <property type="term" value="F:sequence-specific DNA binding"/>
    <property type="evidence" value="ECO:0007669"/>
    <property type="project" value="TreeGrafter"/>
</dbReference>
<evidence type="ECO:0000313" key="8">
    <source>
        <dbReference type="Proteomes" id="UP000290189"/>
    </source>
</evidence>
<dbReference type="EMBL" id="OVEO01000004">
    <property type="protein sequence ID" value="SPQ95393.1"/>
    <property type="molecule type" value="Genomic_DNA"/>
</dbReference>
<feature type="compositionally biased region" description="Polar residues" evidence="3">
    <location>
        <begin position="817"/>
        <end position="837"/>
    </location>
</feature>
<evidence type="ECO:0000259" key="4">
    <source>
        <dbReference type="PROSITE" id="PS50006"/>
    </source>
</evidence>
<comment type="subcellular location">
    <subcellularLocation>
        <location evidence="1">Nucleus</location>
    </subcellularLocation>
</comment>
<dbReference type="SMART" id="SM00541">
    <property type="entry name" value="FYRN"/>
    <property type="match status" value="1"/>
</dbReference>
<dbReference type="Pfam" id="PF00498">
    <property type="entry name" value="FHA"/>
    <property type="match status" value="1"/>
</dbReference>
<evidence type="ECO:0000313" key="7">
    <source>
        <dbReference type="Proteomes" id="UP000039324"/>
    </source>
</evidence>
<dbReference type="Proteomes" id="UP000039324">
    <property type="component" value="Unassembled WGS sequence"/>
</dbReference>
<evidence type="ECO:0000256" key="3">
    <source>
        <dbReference type="SAM" id="MobiDB-lite"/>
    </source>
</evidence>
<proteinExistence type="predicted"/>
<dbReference type="SUPFAM" id="SSF49879">
    <property type="entry name" value="SMAD/FHA domain"/>
    <property type="match status" value="1"/>
</dbReference>
<dbReference type="GO" id="GO:0060962">
    <property type="term" value="P:regulation of ribosomal protein gene transcription by RNA polymerase II"/>
    <property type="evidence" value="ECO:0007669"/>
    <property type="project" value="InterPro"/>
</dbReference>
<reference evidence="5 7" key="1">
    <citation type="submission" date="2015-02" db="EMBL/GenBank/DDBJ databases">
        <authorList>
            <person name="Chooi Y.-H."/>
        </authorList>
    </citation>
    <scope>NUCLEOTIDE SEQUENCE [LARGE SCALE GENOMIC DNA]</scope>
    <source>
        <strain evidence="5">E3</strain>
    </source>
</reference>
<name>A0A0G4IN48_PLABS</name>
<feature type="compositionally biased region" description="Basic and acidic residues" evidence="3">
    <location>
        <begin position="930"/>
        <end position="939"/>
    </location>
</feature>
<accession>A0A0G4IN48</accession>
<feature type="domain" description="FHA" evidence="4">
    <location>
        <begin position="24"/>
        <end position="76"/>
    </location>
</feature>
<organism evidence="5 7">
    <name type="scientific">Plasmodiophora brassicae</name>
    <name type="common">Clubroot disease agent</name>
    <dbReference type="NCBI Taxonomy" id="37360"/>
    <lineage>
        <taxon>Eukaryota</taxon>
        <taxon>Sar</taxon>
        <taxon>Rhizaria</taxon>
        <taxon>Endomyxa</taxon>
        <taxon>Phytomyxea</taxon>
        <taxon>Plasmodiophorida</taxon>
        <taxon>Plasmodiophoridae</taxon>
        <taxon>Plasmodiophora</taxon>
    </lineage>
</organism>
<dbReference type="PROSITE" id="PS50006">
    <property type="entry name" value="FHA_DOMAIN"/>
    <property type="match status" value="1"/>
</dbReference>
<evidence type="ECO:0000256" key="1">
    <source>
        <dbReference type="ARBA" id="ARBA00004123"/>
    </source>
</evidence>
<evidence type="ECO:0000313" key="6">
    <source>
        <dbReference type="EMBL" id="SPQ95393.1"/>
    </source>
</evidence>
<keyword evidence="6" id="KW-0496">Mitochondrion</keyword>